<keyword evidence="2" id="KW-1185">Reference proteome</keyword>
<comment type="caution">
    <text evidence="1">The sequence shown here is derived from an EMBL/GenBank/DDBJ whole genome shotgun (WGS) entry which is preliminary data.</text>
</comment>
<evidence type="ECO:0000313" key="2">
    <source>
        <dbReference type="Proteomes" id="UP001597475"/>
    </source>
</evidence>
<dbReference type="Proteomes" id="UP001597475">
    <property type="component" value="Unassembled WGS sequence"/>
</dbReference>
<accession>A0ABW5P2T7</accession>
<dbReference type="EMBL" id="JBHUMK010000029">
    <property type="protein sequence ID" value="MFD2609183.1"/>
    <property type="molecule type" value="Genomic_DNA"/>
</dbReference>
<gene>
    <name evidence="1" type="ORF">ACFSR9_06985</name>
</gene>
<name>A0ABW5P2T7_9DEIO</name>
<reference evidence="2" key="1">
    <citation type="journal article" date="2019" name="Int. J. Syst. Evol. Microbiol.">
        <title>The Global Catalogue of Microorganisms (GCM) 10K type strain sequencing project: providing services to taxonomists for standard genome sequencing and annotation.</title>
        <authorList>
            <consortium name="The Broad Institute Genomics Platform"/>
            <consortium name="The Broad Institute Genome Sequencing Center for Infectious Disease"/>
            <person name="Wu L."/>
            <person name="Ma J."/>
        </authorList>
    </citation>
    <scope>NUCLEOTIDE SEQUENCE [LARGE SCALE GENOMIC DNA]</scope>
    <source>
        <strain evidence="2">KCTC 33842</strain>
    </source>
</reference>
<sequence>MSDEVSLSWLEHVKRDAASGNWLEVTPEHASLLETAQSLIDHESWKTRHAEEVAGEILKWRPAQERQTVDVALWLLVRFDGRFDVLQAALPQKAWFVIHKLQPMMPSLLFTPEQIASLLEQVAELTRGDLAAGFALQPFGEWAERNPALAMQVIRLRPTLPPDAALTLTVHAVRGGLSEEGQRTMMGWRDPTSAQHGIFLGTLPELVAHGLITCQAALDLIEAALDGEWSLAGLAWHGFRHLLGAGVGERELSMVAQLVDDPRPEIRLVLAQFLAGNGDGYFSKYRTPLLLNALDTDSEHLGVIKALDLLLAQVSDDQPGFVGDYLAQWTERHSYDAVDRLLKKTFKTTYHHVASRQPAFWGQLAGEWLLKRPKLLQAASSLLHDHHTDFQSLAPLSNEQFVTLTERLLCTALEGKAQLKLLAELERSAADAVRVKALQVACSEIATNFPIASRRFEEEQAESNPVMAKALQERRESYWVPREGRTALHEFAPPVERLRKWHAYERRAQTEASRRVEDEGNFVFSKLVRKVAVGRGDSWSVTQHDGTLGPVQPFSSFSYEMELPRLGILEPEEVIKRRIKRLQRTDRGNSA</sequence>
<proteinExistence type="predicted"/>
<protein>
    <submittedName>
        <fullName evidence="1">Uncharacterized protein</fullName>
    </submittedName>
</protein>
<organism evidence="1 2">
    <name type="scientific">Deinococcus taklimakanensis</name>
    <dbReference type="NCBI Taxonomy" id="536443"/>
    <lineage>
        <taxon>Bacteria</taxon>
        <taxon>Thermotogati</taxon>
        <taxon>Deinococcota</taxon>
        <taxon>Deinococci</taxon>
        <taxon>Deinococcales</taxon>
        <taxon>Deinococcaceae</taxon>
        <taxon>Deinococcus</taxon>
    </lineage>
</organism>
<evidence type="ECO:0000313" key="1">
    <source>
        <dbReference type="EMBL" id="MFD2609183.1"/>
    </source>
</evidence>
<dbReference type="RefSeq" id="WP_386844348.1">
    <property type="nucleotide sequence ID" value="NZ_JBHUMK010000029.1"/>
</dbReference>